<proteinExistence type="predicted"/>
<evidence type="ECO:0000256" key="1">
    <source>
        <dbReference type="SAM" id="MobiDB-lite"/>
    </source>
</evidence>
<dbReference type="AlphaFoldDB" id="A0A383B7U2"/>
<name>A0A383B7U2_9ZZZZ</name>
<organism evidence="2">
    <name type="scientific">marine metagenome</name>
    <dbReference type="NCBI Taxonomy" id="408172"/>
    <lineage>
        <taxon>unclassified sequences</taxon>
        <taxon>metagenomes</taxon>
        <taxon>ecological metagenomes</taxon>
    </lineage>
</organism>
<evidence type="ECO:0000313" key="2">
    <source>
        <dbReference type="EMBL" id="SVE15944.1"/>
    </source>
</evidence>
<feature type="region of interest" description="Disordered" evidence="1">
    <location>
        <begin position="1"/>
        <end position="29"/>
    </location>
</feature>
<protein>
    <submittedName>
        <fullName evidence="2">Uncharacterized protein</fullName>
    </submittedName>
</protein>
<dbReference type="EMBL" id="UINC01198125">
    <property type="protein sequence ID" value="SVE15944.1"/>
    <property type="molecule type" value="Genomic_DNA"/>
</dbReference>
<sequence>MGTGVPRGKNKEDPYEKATERREEAVCCL</sequence>
<reference evidence="2" key="1">
    <citation type="submission" date="2018-05" db="EMBL/GenBank/DDBJ databases">
        <authorList>
            <person name="Lanie J.A."/>
            <person name="Ng W.-L."/>
            <person name="Kazmierczak K.M."/>
            <person name="Andrzejewski T.M."/>
            <person name="Davidsen T.M."/>
            <person name="Wayne K.J."/>
            <person name="Tettelin H."/>
            <person name="Glass J.I."/>
            <person name="Rusch D."/>
            <person name="Podicherti R."/>
            <person name="Tsui H.-C.T."/>
            <person name="Winkler M.E."/>
        </authorList>
    </citation>
    <scope>NUCLEOTIDE SEQUENCE</scope>
</reference>
<accession>A0A383B7U2</accession>
<feature type="compositionally biased region" description="Basic and acidic residues" evidence="1">
    <location>
        <begin position="9"/>
        <end position="29"/>
    </location>
</feature>
<gene>
    <name evidence="2" type="ORF">METZ01_LOCUS468798</name>
</gene>